<feature type="transmembrane region" description="Helical" evidence="7">
    <location>
        <begin position="83"/>
        <end position="103"/>
    </location>
</feature>
<feature type="transmembrane region" description="Helical" evidence="7">
    <location>
        <begin position="204"/>
        <end position="224"/>
    </location>
</feature>
<feature type="transmembrane region" description="Helical" evidence="7">
    <location>
        <begin position="436"/>
        <end position="459"/>
    </location>
</feature>
<keyword evidence="2" id="KW-0813">Transport</keyword>
<dbReference type="Proteomes" id="UP001519332">
    <property type="component" value="Unassembled WGS sequence"/>
</dbReference>
<protein>
    <submittedName>
        <fullName evidence="9">EmrB/QacA subfamily drug resistance transporter</fullName>
    </submittedName>
</protein>
<sequence length="471" mass="48645">MTGIDSPPRRLSPQLIRLSFPILLITLAVQLDGTMTSVALKTLVGQFHTTLPTIQGVGTGYLLAFCMVIPAAGWAIDRFGAKAVWLTSIAVFLIGSIACGAAWSAESLIVFRVLQGLGGGMLIPVSQATLVQSAKPAELGRLMALVALPSLLGPVFGPVLGGLLVDHASWRWIFYVNVPICAAAFALSVTQFPGRAGKPGGAPLDLLGLLLIAPGLGALAYGLSQAGNHGSLGAPTVLWPALAGIVLIAGFVWHVLKTRVEPLIDLRLFGSRPFAASSGVLLVAGLMLFGSSLLLPFYYQQVRGYTAGHAGLLMGPQGVGMAIAMIWCGRLVGRVPARSLVLSGAILVILGLLPLTGLDSTTSPVLVSFALVVSGLGMGAMMVPTMTTAYDGLDRAAVPRATSAVRTFMQLGGPFGMALFAVALQGNLSEGGDPGAAFGTTFWWAVGIGVCAMIPALFLPGSRKQQPSPAE</sequence>
<organism evidence="9 10">
    <name type="scientific">Kibdelosporangium banguiense</name>
    <dbReference type="NCBI Taxonomy" id="1365924"/>
    <lineage>
        <taxon>Bacteria</taxon>
        <taxon>Bacillati</taxon>
        <taxon>Actinomycetota</taxon>
        <taxon>Actinomycetes</taxon>
        <taxon>Pseudonocardiales</taxon>
        <taxon>Pseudonocardiaceae</taxon>
        <taxon>Kibdelosporangium</taxon>
    </lineage>
</organism>
<dbReference type="SUPFAM" id="SSF103473">
    <property type="entry name" value="MFS general substrate transporter"/>
    <property type="match status" value="1"/>
</dbReference>
<evidence type="ECO:0000313" key="10">
    <source>
        <dbReference type="Proteomes" id="UP001519332"/>
    </source>
</evidence>
<dbReference type="NCBIfam" id="TIGR00711">
    <property type="entry name" value="efflux_EmrB"/>
    <property type="match status" value="1"/>
</dbReference>
<dbReference type="InterPro" id="IPR004638">
    <property type="entry name" value="EmrB-like"/>
</dbReference>
<keyword evidence="4 7" id="KW-0812">Transmembrane</keyword>
<dbReference type="PANTHER" id="PTHR23501">
    <property type="entry name" value="MAJOR FACILITATOR SUPERFAMILY"/>
    <property type="match status" value="1"/>
</dbReference>
<dbReference type="Gene3D" id="1.20.1720.10">
    <property type="entry name" value="Multidrug resistance protein D"/>
    <property type="match status" value="1"/>
</dbReference>
<dbReference type="Pfam" id="PF07690">
    <property type="entry name" value="MFS_1"/>
    <property type="match status" value="1"/>
</dbReference>
<evidence type="ECO:0000256" key="5">
    <source>
        <dbReference type="ARBA" id="ARBA00022989"/>
    </source>
</evidence>
<gene>
    <name evidence="9" type="ORF">JOF56_009064</name>
</gene>
<dbReference type="InterPro" id="IPR036259">
    <property type="entry name" value="MFS_trans_sf"/>
</dbReference>
<dbReference type="RefSeq" id="WP_209645624.1">
    <property type="nucleotide sequence ID" value="NZ_JAGINW010000001.1"/>
</dbReference>
<keyword evidence="6 7" id="KW-0472">Membrane</keyword>
<feature type="transmembrane region" description="Helical" evidence="7">
    <location>
        <begin position="60"/>
        <end position="76"/>
    </location>
</feature>
<comment type="subcellular location">
    <subcellularLocation>
        <location evidence="1">Cell membrane</location>
        <topology evidence="1">Multi-pass membrane protein</topology>
    </subcellularLocation>
</comment>
<keyword evidence="3" id="KW-1003">Cell membrane</keyword>
<dbReference type="Gene3D" id="1.20.1250.20">
    <property type="entry name" value="MFS general substrate transporter like domains"/>
    <property type="match status" value="1"/>
</dbReference>
<keyword evidence="5 7" id="KW-1133">Transmembrane helix</keyword>
<feature type="transmembrane region" description="Helical" evidence="7">
    <location>
        <begin position="364"/>
        <end position="383"/>
    </location>
</feature>
<feature type="transmembrane region" description="Helical" evidence="7">
    <location>
        <begin position="236"/>
        <end position="256"/>
    </location>
</feature>
<feature type="transmembrane region" description="Helical" evidence="7">
    <location>
        <begin position="109"/>
        <end position="130"/>
    </location>
</feature>
<evidence type="ECO:0000256" key="7">
    <source>
        <dbReference type="SAM" id="Phobius"/>
    </source>
</evidence>
<feature type="transmembrane region" description="Helical" evidence="7">
    <location>
        <begin position="404"/>
        <end position="424"/>
    </location>
</feature>
<proteinExistence type="predicted"/>
<feature type="transmembrane region" description="Helical" evidence="7">
    <location>
        <begin position="305"/>
        <end position="328"/>
    </location>
</feature>
<dbReference type="CDD" id="cd17503">
    <property type="entry name" value="MFS_LmrB_MDR_like"/>
    <property type="match status" value="1"/>
</dbReference>
<comment type="caution">
    <text evidence="9">The sequence shown here is derived from an EMBL/GenBank/DDBJ whole genome shotgun (WGS) entry which is preliminary data.</text>
</comment>
<feature type="transmembrane region" description="Helical" evidence="7">
    <location>
        <begin position="276"/>
        <end position="299"/>
    </location>
</feature>
<feature type="transmembrane region" description="Helical" evidence="7">
    <location>
        <begin position="142"/>
        <end position="160"/>
    </location>
</feature>
<feature type="transmembrane region" description="Helical" evidence="7">
    <location>
        <begin position="20"/>
        <end position="40"/>
    </location>
</feature>
<accession>A0ABS4TW83</accession>
<dbReference type="EMBL" id="JAGINW010000001">
    <property type="protein sequence ID" value="MBP2328679.1"/>
    <property type="molecule type" value="Genomic_DNA"/>
</dbReference>
<dbReference type="InterPro" id="IPR020846">
    <property type="entry name" value="MFS_dom"/>
</dbReference>
<reference evidence="9 10" key="1">
    <citation type="submission" date="2021-03" db="EMBL/GenBank/DDBJ databases">
        <title>Sequencing the genomes of 1000 actinobacteria strains.</title>
        <authorList>
            <person name="Klenk H.-P."/>
        </authorList>
    </citation>
    <scope>NUCLEOTIDE SEQUENCE [LARGE SCALE GENOMIC DNA]</scope>
    <source>
        <strain evidence="9 10">DSM 46670</strain>
    </source>
</reference>
<feature type="transmembrane region" description="Helical" evidence="7">
    <location>
        <begin position="172"/>
        <end position="192"/>
    </location>
</feature>
<evidence type="ECO:0000256" key="6">
    <source>
        <dbReference type="ARBA" id="ARBA00023136"/>
    </source>
</evidence>
<keyword evidence="10" id="KW-1185">Reference proteome</keyword>
<feature type="transmembrane region" description="Helical" evidence="7">
    <location>
        <begin position="340"/>
        <end position="358"/>
    </location>
</feature>
<dbReference type="InterPro" id="IPR011701">
    <property type="entry name" value="MFS"/>
</dbReference>
<dbReference type="PANTHER" id="PTHR23501:SF1">
    <property type="entry name" value="TRANSPORT PROTEIN HSRA-RELATED"/>
    <property type="match status" value="1"/>
</dbReference>
<evidence type="ECO:0000256" key="1">
    <source>
        <dbReference type="ARBA" id="ARBA00004651"/>
    </source>
</evidence>
<evidence type="ECO:0000256" key="4">
    <source>
        <dbReference type="ARBA" id="ARBA00022692"/>
    </source>
</evidence>
<evidence type="ECO:0000313" key="9">
    <source>
        <dbReference type="EMBL" id="MBP2328679.1"/>
    </source>
</evidence>
<dbReference type="PROSITE" id="PS50850">
    <property type="entry name" value="MFS"/>
    <property type="match status" value="1"/>
</dbReference>
<evidence type="ECO:0000256" key="3">
    <source>
        <dbReference type="ARBA" id="ARBA00022475"/>
    </source>
</evidence>
<evidence type="ECO:0000256" key="2">
    <source>
        <dbReference type="ARBA" id="ARBA00022448"/>
    </source>
</evidence>
<feature type="domain" description="Major facilitator superfamily (MFS) profile" evidence="8">
    <location>
        <begin position="18"/>
        <end position="464"/>
    </location>
</feature>
<name>A0ABS4TW83_9PSEU</name>
<evidence type="ECO:0000259" key="8">
    <source>
        <dbReference type="PROSITE" id="PS50850"/>
    </source>
</evidence>